<feature type="compositionally biased region" description="Gly residues" evidence="1">
    <location>
        <begin position="709"/>
        <end position="736"/>
    </location>
</feature>
<reference evidence="2 3" key="1">
    <citation type="submission" date="2021-09" db="EMBL/GenBank/DDBJ databases">
        <title>Isoptericola luteus sp. nov., a novel bacterium isolated from Harbin, the capital city of Heilongjiang province.</title>
        <authorList>
            <person name="Li J."/>
        </authorList>
    </citation>
    <scope>NUCLEOTIDE SEQUENCE [LARGE SCALE GENOMIC DNA]</scope>
    <source>
        <strain evidence="2 3">NEAU-Y5</strain>
    </source>
</reference>
<feature type="region of interest" description="Disordered" evidence="1">
    <location>
        <begin position="700"/>
        <end position="763"/>
    </location>
</feature>
<dbReference type="InterPro" id="IPR006311">
    <property type="entry name" value="TAT_signal"/>
</dbReference>
<dbReference type="SUPFAM" id="SSF63825">
    <property type="entry name" value="YWTD domain"/>
    <property type="match status" value="1"/>
</dbReference>
<dbReference type="EMBL" id="JAIXCQ010000019">
    <property type="protein sequence ID" value="MCA5895219.1"/>
    <property type="molecule type" value="Genomic_DNA"/>
</dbReference>
<feature type="region of interest" description="Disordered" evidence="1">
    <location>
        <begin position="515"/>
        <end position="535"/>
    </location>
</feature>
<dbReference type="RefSeq" id="WP_225566951.1">
    <property type="nucleotide sequence ID" value="NZ_JAIXCQ010000019.1"/>
</dbReference>
<evidence type="ECO:0000256" key="1">
    <source>
        <dbReference type="SAM" id="MobiDB-lite"/>
    </source>
</evidence>
<dbReference type="InterPro" id="IPR008557">
    <property type="entry name" value="PhoX"/>
</dbReference>
<feature type="compositionally biased region" description="Basic and acidic residues" evidence="1">
    <location>
        <begin position="517"/>
        <end position="526"/>
    </location>
</feature>
<dbReference type="Pfam" id="PF05787">
    <property type="entry name" value="PhoX"/>
    <property type="match status" value="1"/>
</dbReference>
<gene>
    <name evidence="2" type="ORF">LEP48_17965</name>
</gene>
<proteinExistence type="predicted"/>
<organism evidence="2 3">
    <name type="scientific">Isoptericola luteus</name>
    <dbReference type="NCBI Taxonomy" id="2879484"/>
    <lineage>
        <taxon>Bacteria</taxon>
        <taxon>Bacillati</taxon>
        <taxon>Actinomycetota</taxon>
        <taxon>Actinomycetes</taxon>
        <taxon>Micrococcales</taxon>
        <taxon>Promicromonosporaceae</taxon>
        <taxon>Isoptericola</taxon>
    </lineage>
</organism>
<sequence length="763" mass="81711">MTIAPESRPLLELAATPSHVRGKRSPVTCRLKCADACSHPAPNASANEYFRDIAARALSRRVMLGGIAAAAATVVVGAQVVGAPEASAAVAAGRGHGKGLAFRPIAPQPAATDAFVVPQGYEWSPIIRWGDPILPGGRAFDVARQTPEQQAKQFGYNVDYLDILPADPDDIRPRGRTRRGRRGLLVSNHEYTNPEIMFDASYDAATRRAIERAAHGMSVVEVRREREGSPWTYSRISRFNRRIHLDTEFVVDGPAAGSDLLKTVADPSGRRVLGTLNNCAGGTTPWGTVVSGEENFHGYLRVNGEDPRDARYGLADRATGYGWELDDPRFDGNNAGYENENHRFGWVVEIDPYDPDAPPVKHTALGRFKHEGANVILSRRGHAVAYMGDDERFDYVYKFVSTERVRPGNSRSARRHNKTLLSSGDLYVARFTGDSPAGEIDGTGAVPSDGAFDGRGEWVPLVSGGESQVEGMSVEEVLVFTRLAADAVGATKMDRPEDVEPNPVTGRVYVACTNNTDRGKAGKEGATEPNPRNANRNGHVVEIIEDRGDQTATTFRWNLLLVAGDPSVDDSAYFSGFPADKVSPISCPDNLAFDAEGNLWISTDGQPGTIQKCDALFKVTLDGRRRGNVEQFLSVPRDAETCGPLVDSLDAMVYVNVQHPGEDGSFGAQTSYFPDYIGQGEEVPAGAWRGPRPSTVQVYRAGRGERPGGGHGGGGHGGGGHGGGGHGGGHGGGWDGPGPFPWPRRRGPGVGTGRAARPLTPPV</sequence>
<protein>
    <submittedName>
        <fullName evidence="2">PhoX family phosphatase</fullName>
    </submittedName>
</protein>
<name>A0ABS7ZMY8_9MICO</name>
<dbReference type="PROSITE" id="PS51318">
    <property type="entry name" value="TAT"/>
    <property type="match status" value="1"/>
</dbReference>
<keyword evidence="3" id="KW-1185">Reference proteome</keyword>
<accession>A0ABS7ZMY8</accession>
<dbReference type="Proteomes" id="UP001319870">
    <property type="component" value="Unassembled WGS sequence"/>
</dbReference>
<comment type="caution">
    <text evidence="2">The sequence shown here is derived from an EMBL/GenBank/DDBJ whole genome shotgun (WGS) entry which is preliminary data.</text>
</comment>
<dbReference type="PANTHER" id="PTHR35399:SF2">
    <property type="entry name" value="DUF839 DOMAIN-CONTAINING PROTEIN"/>
    <property type="match status" value="1"/>
</dbReference>
<evidence type="ECO:0000313" key="3">
    <source>
        <dbReference type="Proteomes" id="UP001319870"/>
    </source>
</evidence>
<dbReference type="PANTHER" id="PTHR35399">
    <property type="entry name" value="SLR8030 PROTEIN"/>
    <property type="match status" value="1"/>
</dbReference>
<evidence type="ECO:0000313" key="2">
    <source>
        <dbReference type="EMBL" id="MCA5895219.1"/>
    </source>
</evidence>